<reference evidence="2" key="1">
    <citation type="journal article" date="2019" name="Int. J. Syst. Evol. Microbiol.">
        <title>The Global Catalogue of Microorganisms (GCM) 10K type strain sequencing project: providing services to taxonomists for standard genome sequencing and annotation.</title>
        <authorList>
            <consortium name="The Broad Institute Genomics Platform"/>
            <consortium name="The Broad Institute Genome Sequencing Center for Infectious Disease"/>
            <person name="Wu L."/>
            <person name="Ma J."/>
        </authorList>
    </citation>
    <scope>NUCLEOTIDE SEQUENCE [LARGE SCALE GENOMIC DNA]</scope>
    <source>
        <strain evidence="2">CGMCC 4.5581</strain>
    </source>
</reference>
<evidence type="ECO:0000313" key="1">
    <source>
        <dbReference type="EMBL" id="GGL67093.1"/>
    </source>
</evidence>
<keyword evidence="2" id="KW-1185">Reference proteome</keyword>
<name>A0ABQ2FYZ1_9ACTN</name>
<sequence>MNDSGPEKAFRLPTMWASKYRIMMIPLTAITVFFTTELSNRPVLGALRWAGCVVTVATGPKVSPVPT</sequence>
<proteinExistence type="predicted"/>
<accession>A0ABQ2FYZ1</accession>
<dbReference type="EMBL" id="BMMI01000004">
    <property type="protein sequence ID" value="GGL67093.1"/>
    <property type="molecule type" value="Genomic_DNA"/>
</dbReference>
<dbReference type="Proteomes" id="UP000648663">
    <property type="component" value="Unassembled WGS sequence"/>
</dbReference>
<comment type="caution">
    <text evidence="1">The sequence shown here is derived from an EMBL/GenBank/DDBJ whole genome shotgun (WGS) entry which is preliminary data.</text>
</comment>
<organism evidence="1 2">
    <name type="scientific">Modestobacter marinus</name>
    <dbReference type="NCBI Taxonomy" id="477641"/>
    <lineage>
        <taxon>Bacteria</taxon>
        <taxon>Bacillati</taxon>
        <taxon>Actinomycetota</taxon>
        <taxon>Actinomycetes</taxon>
        <taxon>Geodermatophilales</taxon>
        <taxon>Geodermatophilaceae</taxon>
        <taxon>Modestobacter</taxon>
    </lineage>
</organism>
<gene>
    <name evidence="1" type="ORF">GCM10011589_24280</name>
</gene>
<evidence type="ECO:0000313" key="2">
    <source>
        <dbReference type="Proteomes" id="UP000648663"/>
    </source>
</evidence>
<protein>
    <submittedName>
        <fullName evidence="1">Uncharacterized protein</fullName>
    </submittedName>
</protein>